<protein>
    <submittedName>
        <fullName evidence="10">SSS sodium solute transporter</fullName>
    </submittedName>
</protein>
<feature type="transmembrane region" description="Helical" evidence="8">
    <location>
        <begin position="416"/>
        <end position="437"/>
    </location>
</feature>
<feature type="transmembrane region" description="Helical" evidence="8">
    <location>
        <begin position="288"/>
        <end position="313"/>
    </location>
</feature>
<dbReference type="Proteomes" id="UP000028194">
    <property type="component" value="Chromosome"/>
</dbReference>
<feature type="transmembrane region" description="Helical" evidence="8">
    <location>
        <begin position="192"/>
        <end position="212"/>
    </location>
</feature>
<dbReference type="InterPro" id="IPR006015">
    <property type="entry name" value="Universal_stress_UspA"/>
</dbReference>
<accession>A0A075MUU1</accession>
<evidence type="ECO:0000256" key="4">
    <source>
        <dbReference type="ARBA" id="ARBA00022692"/>
    </source>
</evidence>
<dbReference type="STRING" id="1459636.NTE_02895"/>
<dbReference type="Gene3D" id="1.20.1730.10">
    <property type="entry name" value="Sodium/glucose cotransporter"/>
    <property type="match status" value="1"/>
</dbReference>
<dbReference type="InterPro" id="IPR006016">
    <property type="entry name" value="UspA"/>
</dbReference>
<sequence>MAVVLSEGLGYFILLGVGLVMALAVILLVRVETKWLGTKKTFEWFSTAGRSVKVGLIASSVVSAWTWAATLLQSSTVAYQFGISGPFWYAAGASIQVVLFAILATALKRNAPSSHTFPEIIYARFGKGSHKVFLFFALLTNTVVTAMLVLGGAAALSSLTGINISLAAFLIPVGVIIYTFSGGLKATFLAEYMNTVFLFIVVLVFVTAVYFLNPQIGGISGMFEKLSAAAALRPVDGNATGSYLTLASTGALIFGVINITGNFGTVFVDQAYWQRAIAAGPRSAFRGFLVGGLAWFAIPFTLATTLGLAAVAVNVQLSPEEISMGLVAPTAASHVLGELGAILILTILFTAVTSAGSAELVAASSLVTYDVYRTYLKPSASGRELMRISRYSIVAFGIGMGVLALALLQIGVSLQYVYLAMGVLIGSAVIPVTLVLWKKTNRVAATAGALAGLVCGVSVWIGTAYVLYGEISVQSTGHNIPLLAGNLSSISIGAAVALIGSTVRPGNFDLSLMKQKILVVDGKIKGLFEGENEEYLKKSLKFGYKVAIALTIVLVVAWPMPLYLSGYVFSETTYAVWVGIAVAWAATAAAVIIFLPLIEARVGITKALRIMGQKTNAIATQDIVAERSHKSANAAADETYYSKRILVPIDGSGQSLRALNYATNIYGINEAKIYLLYVIEWSEEEEGGDESVDEELTSKMEKEGRILLNSVIVPRRAGEYVRIVKMGDPASKIIEVAEKIGASMIVMGINGINSATEMGSVTRKVLKASSTPVVLMK</sequence>
<evidence type="ECO:0000256" key="1">
    <source>
        <dbReference type="ARBA" id="ARBA00004141"/>
    </source>
</evidence>
<evidence type="ECO:0000256" key="7">
    <source>
        <dbReference type="RuleBase" id="RU362091"/>
    </source>
</evidence>
<feature type="transmembrane region" description="Helical" evidence="8">
    <location>
        <begin position="132"/>
        <end position="156"/>
    </location>
</feature>
<comment type="subcellular location">
    <subcellularLocation>
        <location evidence="1">Membrane</location>
        <topology evidence="1">Multi-pass membrane protein</topology>
    </subcellularLocation>
</comment>
<feature type="transmembrane region" description="Helical" evidence="8">
    <location>
        <begin position="388"/>
        <end position="410"/>
    </location>
</feature>
<dbReference type="Pfam" id="PF00474">
    <property type="entry name" value="SSF"/>
    <property type="match status" value="1"/>
</dbReference>
<feature type="transmembrane region" description="Helical" evidence="8">
    <location>
        <begin position="339"/>
        <end position="367"/>
    </location>
</feature>
<dbReference type="InterPro" id="IPR001734">
    <property type="entry name" value="Na/solute_symporter"/>
</dbReference>
<dbReference type="Pfam" id="PF00582">
    <property type="entry name" value="Usp"/>
    <property type="match status" value="1"/>
</dbReference>
<feature type="transmembrane region" description="Helical" evidence="8">
    <location>
        <begin position="12"/>
        <end position="31"/>
    </location>
</feature>
<evidence type="ECO:0000313" key="10">
    <source>
        <dbReference type="EMBL" id="AIF84933.1"/>
    </source>
</evidence>
<dbReference type="NCBIfam" id="TIGR00813">
    <property type="entry name" value="sss"/>
    <property type="match status" value="1"/>
</dbReference>
<feature type="transmembrane region" description="Helical" evidence="8">
    <location>
        <begin position="542"/>
        <end position="562"/>
    </location>
</feature>
<feature type="transmembrane region" description="Helical" evidence="8">
    <location>
        <begin position="162"/>
        <end position="180"/>
    </location>
</feature>
<dbReference type="GeneID" id="41598574"/>
<feature type="transmembrane region" description="Helical" evidence="8">
    <location>
        <begin position="243"/>
        <end position="268"/>
    </location>
</feature>
<evidence type="ECO:0000256" key="2">
    <source>
        <dbReference type="ARBA" id="ARBA00006434"/>
    </source>
</evidence>
<dbReference type="eggNOG" id="arCOG01316">
    <property type="taxonomic scope" value="Archaea"/>
</dbReference>
<keyword evidence="5 8" id="KW-1133">Transmembrane helix</keyword>
<evidence type="ECO:0000256" key="8">
    <source>
        <dbReference type="SAM" id="Phobius"/>
    </source>
</evidence>
<name>A0A075MUU1_9ARCH</name>
<keyword evidence="6 8" id="KW-0472">Membrane</keyword>
<dbReference type="GO" id="GO:0005886">
    <property type="term" value="C:plasma membrane"/>
    <property type="evidence" value="ECO:0007669"/>
    <property type="project" value="TreeGrafter"/>
</dbReference>
<comment type="similarity">
    <text evidence="2 7">Belongs to the sodium:solute symporter (SSF) (TC 2.A.21) family.</text>
</comment>
<dbReference type="AlphaFoldDB" id="A0A075MUU1"/>
<dbReference type="KEGG" id="nev:NTE_02895"/>
<feature type="transmembrane region" description="Helical" evidence="8">
    <location>
        <begin position="87"/>
        <end position="107"/>
    </location>
</feature>
<feature type="transmembrane region" description="Helical" evidence="8">
    <location>
        <begin position="449"/>
        <end position="468"/>
    </location>
</feature>
<gene>
    <name evidence="10" type="ORF">NTE_02895</name>
</gene>
<feature type="transmembrane region" description="Helical" evidence="8">
    <location>
        <begin position="574"/>
        <end position="598"/>
    </location>
</feature>
<dbReference type="InterPro" id="IPR031155">
    <property type="entry name" value="DUR"/>
</dbReference>
<dbReference type="SUPFAM" id="SSF52402">
    <property type="entry name" value="Adenine nucleotide alpha hydrolases-like"/>
    <property type="match status" value="1"/>
</dbReference>
<dbReference type="InterPro" id="IPR014729">
    <property type="entry name" value="Rossmann-like_a/b/a_fold"/>
</dbReference>
<keyword evidence="4 8" id="KW-0812">Transmembrane</keyword>
<dbReference type="HOGENOM" id="CLU_010778_1_0_2"/>
<keyword evidence="3" id="KW-0813">Transport</keyword>
<evidence type="ECO:0000256" key="6">
    <source>
        <dbReference type="ARBA" id="ARBA00023136"/>
    </source>
</evidence>
<keyword evidence="11" id="KW-1185">Reference proteome</keyword>
<dbReference type="CDD" id="cd00293">
    <property type="entry name" value="USP-like"/>
    <property type="match status" value="1"/>
</dbReference>
<feature type="transmembrane region" description="Helical" evidence="8">
    <location>
        <begin position="52"/>
        <end position="72"/>
    </location>
</feature>
<feature type="transmembrane region" description="Helical" evidence="8">
    <location>
        <begin position="480"/>
        <end position="503"/>
    </location>
</feature>
<proteinExistence type="inferred from homology"/>
<evidence type="ECO:0000313" key="11">
    <source>
        <dbReference type="Proteomes" id="UP000028194"/>
    </source>
</evidence>
<evidence type="ECO:0000259" key="9">
    <source>
        <dbReference type="Pfam" id="PF00582"/>
    </source>
</evidence>
<dbReference type="PRINTS" id="PR01438">
    <property type="entry name" value="UNVRSLSTRESS"/>
</dbReference>
<dbReference type="Gene3D" id="3.40.50.620">
    <property type="entry name" value="HUPs"/>
    <property type="match status" value="1"/>
</dbReference>
<organism evidence="10 11">
    <name type="scientific">Candidatus Nitrososphaera evergladensis SR1</name>
    <dbReference type="NCBI Taxonomy" id="1459636"/>
    <lineage>
        <taxon>Archaea</taxon>
        <taxon>Nitrososphaerota</taxon>
        <taxon>Nitrososphaeria</taxon>
        <taxon>Nitrososphaerales</taxon>
        <taxon>Nitrososphaeraceae</taxon>
        <taxon>Nitrososphaera</taxon>
    </lineage>
</organism>
<dbReference type="eggNOG" id="arCOG02053">
    <property type="taxonomic scope" value="Archaea"/>
</dbReference>
<dbReference type="CDD" id="cd11476">
    <property type="entry name" value="SLC5sbd_DUR3"/>
    <property type="match status" value="1"/>
</dbReference>
<evidence type="ECO:0000256" key="5">
    <source>
        <dbReference type="ARBA" id="ARBA00022989"/>
    </source>
</evidence>
<dbReference type="PROSITE" id="PS50283">
    <property type="entry name" value="NA_SOLUT_SYMP_3"/>
    <property type="match status" value="1"/>
</dbReference>
<dbReference type="EMBL" id="CP007174">
    <property type="protein sequence ID" value="AIF84933.1"/>
    <property type="molecule type" value="Genomic_DNA"/>
</dbReference>
<feature type="domain" description="UspA" evidence="9">
    <location>
        <begin position="643"/>
        <end position="776"/>
    </location>
</feature>
<dbReference type="PANTHER" id="PTHR46154:SF4">
    <property type="entry name" value="UREA ACTIVE TRANSPORTER"/>
    <property type="match status" value="1"/>
</dbReference>
<dbReference type="RefSeq" id="WP_148701421.1">
    <property type="nucleotide sequence ID" value="NZ_CP007174.1"/>
</dbReference>
<reference evidence="10 11" key="1">
    <citation type="journal article" date="2014" name="PLoS ONE">
        <title>Genome Sequence of Candidatus Nitrososphaera evergladensis from Group I.1b Enriched from Everglades Soil Reveals Novel Genomic Features of the Ammonia-Oxidizing Archaea.</title>
        <authorList>
            <person name="Zhalnina K.V."/>
            <person name="Dias R."/>
            <person name="Leonard M.T."/>
            <person name="Dorr de Quadros P."/>
            <person name="Camargo F.A."/>
            <person name="Drew J.C."/>
            <person name="Farmerie W.G."/>
            <person name="Daroub S.H."/>
            <person name="Triplett E.W."/>
        </authorList>
    </citation>
    <scope>NUCLEOTIDE SEQUENCE [LARGE SCALE GENOMIC DNA]</scope>
    <source>
        <strain evidence="10 11">SR1</strain>
    </source>
</reference>
<evidence type="ECO:0000256" key="3">
    <source>
        <dbReference type="ARBA" id="ARBA00022448"/>
    </source>
</evidence>
<dbReference type="OrthoDB" id="105697at2157"/>
<dbReference type="GO" id="GO:0015204">
    <property type="term" value="F:urea transmembrane transporter activity"/>
    <property type="evidence" value="ECO:0007669"/>
    <property type="project" value="InterPro"/>
</dbReference>
<dbReference type="InterPro" id="IPR038377">
    <property type="entry name" value="Na/Glc_symporter_sf"/>
</dbReference>
<dbReference type="PANTHER" id="PTHR46154">
    <property type="match status" value="1"/>
</dbReference>